<feature type="transmembrane region" description="Helical" evidence="2">
    <location>
        <begin position="61"/>
        <end position="78"/>
    </location>
</feature>
<evidence type="ECO:0000313" key="3">
    <source>
        <dbReference type="EMBL" id="QHT84394.1"/>
    </source>
</evidence>
<evidence type="ECO:0000256" key="2">
    <source>
        <dbReference type="SAM" id="Phobius"/>
    </source>
</evidence>
<keyword evidence="2" id="KW-1133">Transmembrane helix</keyword>
<protein>
    <submittedName>
        <fullName evidence="3">Uncharacterized protein</fullName>
    </submittedName>
</protein>
<name>A0A6C0HV89_9ZZZZ</name>
<keyword evidence="2" id="KW-0812">Transmembrane</keyword>
<accession>A0A6C0HV89</accession>
<organism evidence="3">
    <name type="scientific">viral metagenome</name>
    <dbReference type="NCBI Taxonomy" id="1070528"/>
    <lineage>
        <taxon>unclassified sequences</taxon>
        <taxon>metagenomes</taxon>
        <taxon>organismal metagenomes</taxon>
    </lineage>
</organism>
<feature type="compositionally biased region" description="Low complexity" evidence="1">
    <location>
        <begin position="154"/>
        <end position="181"/>
    </location>
</feature>
<evidence type="ECO:0000256" key="1">
    <source>
        <dbReference type="SAM" id="MobiDB-lite"/>
    </source>
</evidence>
<sequence length="224" mass="25909">MSSSTSAIKASKSIVESYISSNSEKSDLTTSFTSHSSETDVDIKANGIMFKIINYVQHPKFKWVVIAILLCIFAFVYFKTQSKPVKKDAKSDAKKDNLNVRLNKNGHPELVEKEKPLTFGFKDPELQQKIEQLDNKQQQFFMKQMQQQMQMPPQQMQMPQQHNHMAPPQHHQHQVPQPVSQQKEETDSSEESEEVFIENENIMNHNLTMEEMNAIDKQLEDVLD</sequence>
<dbReference type="EMBL" id="MN740017">
    <property type="protein sequence ID" value="QHT84394.1"/>
    <property type="molecule type" value="Genomic_DNA"/>
</dbReference>
<dbReference type="AlphaFoldDB" id="A0A6C0HV89"/>
<proteinExistence type="predicted"/>
<reference evidence="3" key="1">
    <citation type="journal article" date="2020" name="Nature">
        <title>Giant virus diversity and host interactions through global metagenomics.</title>
        <authorList>
            <person name="Schulz F."/>
            <person name="Roux S."/>
            <person name="Paez-Espino D."/>
            <person name="Jungbluth S."/>
            <person name="Walsh D.A."/>
            <person name="Denef V.J."/>
            <person name="McMahon K.D."/>
            <person name="Konstantinidis K.T."/>
            <person name="Eloe-Fadrosh E.A."/>
            <person name="Kyrpides N.C."/>
            <person name="Woyke T."/>
        </authorList>
    </citation>
    <scope>NUCLEOTIDE SEQUENCE</scope>
    <source>
        <strain evidence="3">GVMAG-M-3300023184-177</strain>
    </source>
</reference>
<feature type="region of interest" description="Disordered" evidence="1">
    <location>
        <begin position="154"/>
        <end position="193"/>
    </location>
</feature>
<keyword evidence="2" id="KW-0472">Membrane</keyword>